<organism evidence="1 2">
    <name type="scientific">Amycolatopsis saalfeldensis</name>
    <dbReference type="NCBI Taxonomy" id="394193"/>
    <lineage>
        <taxon>Bacteria</taxon>
        <taxon>Bacillati</taxon>
        <taxon>Actinomycetota</taxon>
        <taxon>Actinomycetes</taxon>
        <taxon>Pseudonocardiales</taxon>
        <taxon>Pseudonocardiaceae</taxon>
        <taxon>Amycolatopsis</taxon>
    </lineage>
</organism>
<keyword evidence="2" id="KW-1185">Reference proteome</keyword>
<dbReference type="EMBL" id="FOEF01000042">
    <property type="protein sequence ID" value="SEP54302.1"/>
    <property type="molecule type" value="Genomic_DNA"/>
</dbReference>
<dbReference type="Pfam" id="PF26125">
    <property type="entry name" value="AcrVA2-like"/>
    <property type="match status" value="1"/>
</dbReference>
<gene>
    <name evidence="1" type="ORF">SAMN04489732_14226</name>
</gene>
<sequence length="543" mass="58352">MDFTAPANLHLAWLSALDFLRLNATRVWTHLMDSGVGFTLPTAVATLTSNEARARHLAAAERGRLGAAALYHLNEEATAAALATDLAPCDLAGIVPAPAGMVMWATPPCTTDTGVPIVAASWGEAEDGGLWITWWSDNAAAAIRLGDDVDALLQVNGYLGYDRETHIVPRSWPAQADDPAHPLHDFYQAVISTWAAMASGSVSVTAELVAPKPLRKQGARMNVTIPPVCCLGASAPAGVGMHHGSETEGQDEAFAQIRDGELDRQYRWIPELYRATARRLHMLEQQLENRVPGMVEHLLQAAADRGDWPSWCWMPITRILELLAERFPPTGSMIDLLEHQRLAAVLAAVGSWRASGRPLVNIHDQLVPRFEAAADTLPGDLPGRWVVPCIYLTSETPSGAAGLFVHLEWDAAERRTELRFLLDHDPVGGLDSLQVQPVHLTGQTVRDALAATWAATAMRANVLAGNDAVPVTGPGTAFGDTVDRQASHLGVFVAIADFAASDSALFTDARVVLGRGDARTWPPAPGTKQAPQLWLAADRTMSS</sequence>
<dbReference type="InterPro" id="IPR058915">
    <property type="entry name" value="AcrVA2-like"/>
</dbReference>
<dbReference type="Proteomes" id="UP000198582">
    <property type="component" value="Unassembled WGS sequence"/>
</dbReference>
<accession>A0A1H8YQI0</accession>
<dbReference type="AlphaFoldDB" id="A0A1H8YQI0"/>
<name>A0A1H8YQI0_9PSEU</name>
<reference evidence="1 2" key="1">
    <citation type="submission" date="2016-10" db="EMBL/GenBank/DDBJ databases">
        <authorList>
            <person name="de Groot N.N."/>
        </authorList>
    </citation>
    <scope>NUCLEOTIDE SEQUENCE [LARGE SCALE GENOMIC DNA]</scope>
    <source>
        <strain evidence="1 2">DSM 44993</strain>
    </source>
</reference>
<dbReference type="STRING" id="394193.SAMN04489732_14226"/>
<evidence type="ECO:0000313" key="2">
    <source>
        <dbReference type="Proteomes" id="UP000198582"/>
    </source>
</evidence>
<proteinExistence type="predicted"/>
<evidence type="ECO:0000313" key="1">
    <source>
        <dbReference type="EMBL" id="SEP54302.1"/>
    </source>
</evidence>
<protein>
    <submittedName>
        <fullName evidence="1">Uncharacterized protein</fullName>
    </submittedName>
</protein>